<dbReference type="Proteomes" id="UP000018951">
    <property type="component" value="Unassembled WGS sequence"/>
</dbReference>
<accession>W2UZF7</accession>
<feature type="transmembrane region" description="Helical" evidence="1">
    <location>
        <begin position="373"/>
        <end position="396"/>
    </location>
</feature>
<keyword evidence="1" id="KW-0472">Membrane</keyword>
<feature type="transmembrane region" description="Helical" evidence="1">
    <location>
        <begin position="442"/>
        <end position="460"/>
    </location>
</feature>
<feature type="transmembrane region" description="Helical" evidence="1">
    <location>
        <begin position="402"/>
        <end position="421"/>
    </location>
</feature>
<keyword evidence="3" id="KW-1185">Reference proteome</keyword>
<keyword evidence="1" id="KW-0812">Transmembrane</keyword>
<keyword evidence="1" id="KW-1133">Transmembrane helix</keyword>
<evidence type="ECO:0000313" key="2">
    <source>
        <dbReference type="EMBL" id="ETO91220.1"/>
    </source>
</evidence>
<reference evidence="2 3" key="1">
    <citation type="journal article" date="2013" name="PLoS ONE">
        <title>Bacterial endosymbiosis in a chordate host: long-term co-evolution and conservation of secondary metabolism.</title>
        <authorList>
            <person name="Kwan J.C."/>
            <person name="Schmidt E.W."/>
        </authorList>
    </citation>
    <scope>NUCLEOTIDE SEQUENCE [LARGE SCALE GENOMIC DNA]</scope>
    <source>
        <strain evidence="3">L6</strain>
    </source>
</reference>
<organism evidence="2 3">
    <name type="scientific">Candidatus Xenolissoclinum pacificiensis L6</name>
    <dbReference type="NCBI Taxonomy" id="1401685"/>
    <lineage>
        <taxon>Bacteria</taxon>
        <taxon>Pseudomonadati</taxon>
        <taxon>Pseudomonadota</taxon>
        <taxon>Alphaproteobacteria</taxon>
        <taxon>Rickettsiales</taxon>
        <taxon>Anaplasmataceae</taxon>
        <taxon>Candidatus Xenolissoclinum</taxon>
    </lineage>
</organism>
<comment type="caution">
    <text evidence="2">The sequence shown here is derived from an EMBL/GenBank/DDBJ whole genome shotgun (WGS) entry which is preliminary data.</text>
</comment>
<feature type="transmembrane region" description="Helical" evidence="1">
    <location>
        <begin position="466"/>
        <end position="488"/>
    </location>
</feature>
<evidence type="ECO:0008006" key="4">
    <source>
        <dbReference type="Google" id="ProtNLM"/>
    </source>
</evidence>
<name>W2UZF7_9RICK</name>
<sequence>MISEISHIHNTIMKQGAVIEEGVHDNAVHNSSQPVLIDQIFVETADTKKMCTQQSYHLSNEGSDMLFGKASNILDCPGFCKAIRNEFDNFLQGMLEENAQQGCKTFSENTEESTFNLLQQVTNVELEGRRRNFDEAVEQVEHINSGSLVRLFEDQSIVKNQQLSDKDNRQRDSLKTSVKNVKTRAREFFCSVRYQVLQTFKHNQDQSSLEVSTGEGTHFVFEVALEKFTGLFSKTVCTLKTDNSFAMGQDNNFERQVCAKQRRYNLEKSVIVGKGKRALEYDGKIKERLYALGEVGKNISHKVGEGVRNFSREVGEALEKNIYHMRTKVIDLSSNTKKKTMNYLKNAWKKGSRLFESSNANLSRKNRIKLRRVMLIIFSSLTIISTCISLCIWYLFVVDMTILFAVLITIVEGCLFIAISYTNSDVDNLRSSFLRIFSDRMYYYFQQAIILVTGCCVSAFCIPVSMPVICCIVKGMLYIGVMVIACYISQEIRQHYAINSDCEQISSTEERNYTPLKSTEEEIQEGEVLHDNQEVVQGMQQSSIDNERNNHFIQPTLIAPIEEKIVLQI</sequence>
<dbReference type="EMBL" id="AXCJ01000008">
    <property type="protein sequence ID" value="ETO91220.1"/>
    <property type="molecule type" value="Genomic_DNA"/>
</dbReference>
<gene>
    <name evidence="2" type="ORF">P857_711</name>
</gene>
<protein>
    <recommendedName>
        <fullName evidence="4">Transmembrane protein</fullName>
    </recommendedName>
</protein>
<proteinExistence type="predicted"/>
<evidence type="ECO:0000256" key="1">
    <source>
        <dbReference type="SAM" id="Phobius"/>
    </source>
</evidence>
<evidence type="ECO:0000313" key="3">
    <source>
        <dbReference type="Proteomes" id="UP000018951"/>
    </source>
</evidence>
<dbReference type="AlphaFoldDB" id="W2UZF7"/>